<evidence type="ECO:0000256" key="1">
    <source>
        <dbReference type="SAM" id="Phobius"/>
    </source>
</evidence>
<dbReference type="Proteomes" id="UP000034137">
    <property type="component" value="Unassembled WGS sequence"/>
</dbReference>
<keyword evidence="1" id="KW-1133">Transmembrane helix</keyword>
<feature type="transmembrane region" description="Helical" evidence="1">
    <location>
        <begin position="291"/>
        <end position="309"/>
    </location>
</feature>
<reference evidence="2 3" key="1">
    <citation type="journal article" date="2015" name="Nature">
        <title>rRNA introns, odd ribosomes, and small enigmatic genomes across a large radiation of phyla.</title>
        <authorList>
            <person name="Brown C.T."/>
            <person name="Hug L.A."/>
            <person name="Thomas B.C."/>
            <person name="Sharon I."/>
            <person name="Castelle C.J."/>
            <person name="Singh A."/>
            <person name="Wilkins M.J."/>
            <person name="Williams K.H."/>
            <person name="Banfield J.F."/>
        </authorList>
    </citation>
    <scope>NUCLEOTIDE SEQUENCE [LARGE SCALE GENOMIC DNA]</scope>
</reference>
<feature type="transmembrane region" description="Helical" evidence="1">
    <location>
        <begin position="315"/>
        <end position="331"/>
    </location>
</feature>
<protein>
    <recommendedName>
        <fullName evidence="4">Glycosyltransferase RgtA/B/C/D-like domain-containing protein</fullName>
    </recommendedName>
</protein>
<comment type="caution">
    <text evidence="2">The sequence shown here is derived from an EMBL/GenBank/DDBJ whole genome shotgun (WGS) entry which is preliminary data.</text>
</comment>
<evidence type="ECO:0000313" key="3">
    <source>
        <dbReference type="Proteomes" id="UP000034137"/>
    </source>
</evidence>
<gene>
    <name evidence="2" type="ORF">UT64_C0001G0015</name>
</gene>
<name>A0A0G0Q9D1_9BACT</name>
<feature type="transmembrane region" description="Helical" evidence="1">
    <location>
        <begin position="84"/>
        <end position="110"/>
    </location>
</feature>
<organism evidence="2 3">
    <name type="scientific">Candidatus Falkowbacteria bacterium GW2011_GWF2_39_8</name>
    <dbReference type="NCBI Taxonomy" id="1618642"/>
    <lineage>
        <taxon>Bacteria</taxon>
        <taxon>Candidatus Falkowiibacteriota</taxon>
    </lineage>
</organism>
<feature type="transmembrane region" description="Helical" evidence="1">
    <location>
        <begin position="352"/>
        <end position="370"/>
    </location>
</feature>
<feature type="transmembrane region" description="Helical" evidence="1">
    <location>
        <begin position="145"/>
        <end position="160"/>
    </location>
</feature>
<dbReference type="AlphaFoldDB" id="A0A0G0Q9D1"/>
<dbReference type="EMBL" id="LBXO01000001">
    <property type="protein sequence ID" value="KKR33941.1"/>
    <property type="molecule type" value="Genomic_DNA"/>
</dbReference>
<sequence>MQNILKKIIPYILIFSFFFVILFSVHLSKEGFWSTDDPYYHAKHSQLMAETGDLTLVKAWMPFHFLGYAPTDPWWGFHVLSAGFIKMFGVFIGMKVYITILASLIFTLYFFILKDFKISKPFIWTLLFFSSSAFFQYRILLERPLLLALSTLPLAAWLIYRQKYFWLFFLSLVFALLYNLAPLVVFTAGVFFLVEAYLEKVYNLKPLITTSAGVLAGIILHPYSSNYFYVMFIHFWQVLYLRFTGTNLNIGGEVQLKNFFNIISENAIALLFFLISLAIFFAFAKIRKDKLTFFLFLQSGFWFLVSLLVPRAVDFWLPFAWLFIAVILPAFTRLPEYQLFSGFIKSKINLSVLKFLAIPVFLIIVFYNFFQIFDYVYKGNHGKDRDIYYQEASEWLRQHTAPEEIIFYNDWGLWPRMFFFNDHNRYITGMDPTFLYEYDQKLFWLWKNISYDGIFCDQADGCPLSSPRMRLSGIKSVIREKFNANYILLEKNRGIKFKAVLENRVQDFDKVFENETLVIYRVK</sequence>
<feature type="transmembrane region" description="Helical" evidence="1">
    <location>
        <begin position="263"/>
        <end position="284"/>
    </location>
</feature>
<evidence type="ECO:0008006" key="4">
    <source>
        <dbReference type="Google" id="ProtNLM"/>
    </source>
</evidence>
<evidence type="ECO:0000313" key="2">
    <source>
        <dbReference type="EMBL" id="KKR33941.1"/>
    </source>
</evidence>
<feature type="transmembrane region" description="Helical" evidence="1">
    <location>
        <begin position="9"/>
        <end position="27"/>
    </location>
</feature>
<accession>A0A0G0Q9D1</accession>
<proteinExistence type="predicted"/>
<feature type="transmembrane region" description="Helical" evidence="1">
    <location>
        <begin position="167"/>
        <end position="192"/>
    </location>
</feature>
<keyword evidence="1" id="KW-0472">Membrane</keyword>
<keyword evidence="1" id="KW-0812">Transmembrane</keyword>